<evidence type="ECO:0000313" key="3">
    <source>
        <dbReference type="Proteomes" id="UP000631114"/>
    </source>
</evidence>
<dbReference type="Pfam" id="PF20430">
    <property type="entry name" value="Eplus_motif"/>
    <property type="match status" value="1"/>
</dbReference>
<reference evidence="2 3" key="1">
    <citation type="submission" date="2020-10" db="EMBL/GenBank/DDBJ databases">
        <title>The Coptis chinensis genome and diversification of protoberbering-type alkaloids.</title>
        <authorList>
            <person name="Wang B."/>
            <person name="Shu S."/>
            <person name="Song C."/>
            <person name="Liu Y."/>
        </authorList>
    </citation>
    <scope>NUCLEOTIDE SEQUENCE [LARGE SCALE GENOMIC DNA]</scope>
    <source>
        <strain evidence="2">HL-2020</strain>
        <tissue evidence="2">Leaf</tissue>
    </source>
</reference>
<dbReference type="Pfam" id="PF14432">
    <property type="entry name" value="DYW_deaminase"/>
    <property type="match status" value="1"/>
</dbReference>
<gene>
    <name evidence="2" type="ORF">IFM89_007907</name>
</gene>
<feature type="domain" description="DYW" evidence="1">
    <location>
        <begin position="52"/>
        <end position="97"/>
    </location>
</feature>
<dbReference type="GO" id="GO:0008270">
    <property type="term" value="F:zinc ion binding"/>
    <property type="evidence" value="ECO:0007669"/>
    <property type="project" value="InterPro"/>
</dbReference>
<dbReference type="InterPro" id="IPR032867">
    <property type="entry name" value="DYW_dom"/>
</dbReference>
<dbReference type="InterPro" id="IPR046849">
    <property type="entry name" value="E2_motif"/>
</dbReference>
<proteinExistence type="predicted"/>
<accession>A0A835H9J7</accession>
<dbReference type="Proteomes" id="UP000631114">
    <property type="component" value="Unassembled WGS sequence"/>
</dbReference>
<dbReference type="EMBL" id="JADFTS010000007">
    <property type="protein sequence ID" value="KAF9596225.1"/>
    <property type="molecule type" value="Genomic_DNA"/>
</dbReference>
<evidence type="ECO:0000259" key="1">
    <source>
        <dbReference type="Pfam" id="PF14432"/>
    </source>
</evidence>
<dbReference type="AlphaFoldDB" id="A0A835H9J7"/>
<sequence>MDDQGVVKKPGSSWMKAKRQIHVFLVGDESHPRSKEIYNFLEELSKRMKEEGFVPKTDYVLHDVEEEQKEQNLSYHSEKLAIAFWIIATPTRTPIKVPLDYSLRSYLEVIFLDPRLKIKVQGSLVKSCPLAKSMNKTAIRKGHILGKPVQLILGRSQVEWERMNSGIFLYVEEIGMLSPWVASVANLDYSVQESFAASHCFDSQKVDLDCIVLPKYVSKERRLLKWKQPGYWVERVSRIYPKDRGNKKCRSEWTKRNNKCHWDIYHRWVRLPCRYHVY</sequence>
<evidence type="ECO:0000313" key="2">
    <source>
        <dbReference type="EMBL" id="KAF9596225.1"/>
    </source>
</evidence>
<organism evidence="2 3">
    <name type="scientific">Coptis chinensis</name>
    <dbReference type="NCBI Taxonomy" id="261450"/>
    <lineage>
        <taxon>Eukaryota</taxon>
        <taxon>Viridiplantae</taxon>
        <taxon>Streptophyta</taxon>
        <taxon>Embryophyta</taxon>
        <taxon>Tracheophyta</taxon>
        <taxon>Spermatophyta</taxon>
        <taxon>Magnoliopsida</taxon>
        <taxon>Ranunculales</taxon>
        <taxon>Ranunculaceae</taxon>
        <taxon>Coptidoideae</taxon>
        <taxon>Coptis</taxon>
    </lineage>
</organism>
<dbReference type="OrthoDB" id="757982at2759"/>
<comment type="caution">
    <text evidence="2">The sequence shown here is derived from an EMBL/GenBank/DDBJ whole genome shotgun (WGS) entry which is preliminary data.</text>
</comment>
<keyword evidence="3" id="KW-1185">Reference proteome</keyword>
<name>A0A835H9J7_9MAGN</name>
<protein>
    <recommendedName>
        <fullName evidence="1">DYW domain-containing protein</fullName>
    </recommendedName>
</protein>